<evidence type="ECO:0000313" key="1">
    <source>
        <dbReference type="EMBL" id="KAK5825525.1"/>
    </source>
</evidence>
<gene>
    <name evidence="1" type="ORF">PVK06_020369</name>
</gene>
<dbReference type="Proteomes" id="UP001358586">
    <property type="component" value="Chromosome 6"/>
</dbReference>
<organism evidence="1 2">
    <name type="scientific">Gossypium arboreum</name>
    <name type="common">Tree cotton</name>
    <name type="synonym">Gossypium nanking</name>
    <dbReference type="NCBI Taxonomy" id="29729"/>
    <lineage>
        <taxon>Eukaryota</taxon>
        <taxon>Viridiplantae</taxon>
        <taxon>Streptophyta</taxon>
        <taxon>Embryophyta</taxon>
        <taxon>Tracheophyta</taxon>
        <taxon>Spermatophyta</taxon>
        <taxon>Magnoliopsida</taxon>
        <taxon>eudicotyledons</taxon>
        <taxon>Gunneridae</taxon>
        <taxon>Pentapetalae</taxon>
        <taxon>rosids</taxon>
        <taxon>malvids</taxon>
        <taxon>Malvales</taxon>
        <taxon>Malvaceae</taxon>
        <taxon>Malvoideae</taxon>
        <taxon>Gossypium</taxon>
    </lineage>
</organism>
<comment type="caution">
    <text evidence="1">The sequence shown here is derived from an EMBL/GenBank/DDBJ whole genome shotgun (WGS) entry which is preliminary data.</text>
</comment>
<name>A0ABR0PMU6_GOSAR</name>
<proteinExistence type="predicted"/>
<sequence length="120" mass="12906">MSKGGSSNKVMIVVLAGSVCVASALKFKRRRMSAIWDFPPSCGRVTAPNFGIGRQIIVDRSTQGSGDHEFLVFYVIRDSVGELFPTGSASWTKAGAGLNGIACVHAFTHPVLLLRWARPN</sequence>
<evidence type="ECO:0000313" key="2">
    <source>
        <dbReference type="Proteomes" id="UP001358586"/>
    </source>
</evidence>
<keyword evidence="2" id="KW-1185">Reference proteome</keyword>
<dbReference type="EMBL" id="JARKNE010000006">
    <property type="protein sequence ID" value="KAK5825525.1"/>
    <property type="molecule type" value="Genomic_DNA"/>
</dbReference>
<accession>A0ABR0PMU6</accession>
<reference evidence="1 2" key="1">
    <citation type="submission" date="2023-03" db="EMBL/GenBank/DDBJ databases">
        <title>WGS of Gossypium arboreum.</title>
        <authorList>
            <person name="Yu D."/>
        </authorList>
    </citation>
    <scope>NUCLEOTIDE SEQUENCE [LARGE SCALE GENOMIC DNA]</scope>
    <source>
        <tissue evidence="1">Leaf</tissue>
    </source>
</reference>
<protein>
    <submittedName>
        <fullName evidence="1">Uncharacterized protein</fullName>
    </submittedName>
</protein>